<proteinExistence type="predicted"/>
<feature type="chain" id="PRO_5010719018" evidence="2">
    <location>
        <begin position="17"/>
        <end position="195"/>
    </location>
</feature>
<reference evidence="3" key="1">
    <citation type="submission" date="2016-03" db="EMBL/GenBank/DDBJ databases">
        <title>Draft genome sequence of Rosellinia necatrix.</title>
        <authorList>
            <person name="Kanematsu S."/>
        </authorList>
    </citation>
    <scope>NUCLEOTIDE SEQUENCE [LARGE SCALE GENOMIC DNA]</scope>
    <source>
        <strain evidence="3">W97</strain>
    </source>
</reference>
<evidence type="ECO:0000313" key="3">
    <source>
        <dbReference type="EMBL" id="GAP89033.2"/>
    </source>
</evidence>
<accession>A0A1W2TL63</accession>
<keyword evidence="2" id="KW-0732">Signal</keyword>
<feature type="transmembrane region" description="Helical" evidence="1">
    <location>
        <begin position="173"/>
        <end position="193"/>
    </location>
</feature>
<keyword evidence="4" id="KW-1185">Reference proteome</keyword>
<dbReference type="OrthoDB" id="2017497at2759"/>
<dbReference type="EMBL" id="DF977479">
    <property type="protein sequence ID" value="GAP89033.2"/>
    <property type="molecule type" value="Genomic_DNA"/>
</dbReference>
<evidence type="ECO:0000256" key="1">
    <source>
        <dbReference type="SAM" id="Phobius"/>
    </source>
</evidence>
<name>A0A1W2TL63_ROSNE</name>
<keyword evidence="1" id="KW-0472">Membrane</keyword>
<evidence type="ECO:0000256" key="2">
    <source>
        <dbReference type="SAM" id="SignalP"/>
    </source>
</evidence>
<keyword evidence="1" id="KW-0812">Transmembrane</keyword>
<dbReference type="AlphaFoldDB" id="A0A1W2TL63"/>
<sequence>MHIGIVLTLRILLVRPAAIPDSWFWCEEMLIPRQVFVGTLVLVDCIPLAAIKGSTRFQVDVSLIVGASAFSSAIAAGVAYRSKLLRGGKGKKAALVLIDVVMSLSYLTGAISLHMSMRDAPSCDAIAEASKPNPATDPMIAGCGVDYKCPPSVYSVAEGRAQFRCQVARVQYVAQYAGSILSLAMACVGYAVLPP</sequence>
<feature type="transmembrane region" description="Helical" evidence="1">
    <location>
        <begin position="63"/>
        <end position="81"/>
    </location>
</feature>
<feature type="transmembrane region" description="Helical" evidence="1">
    <location>
        <begin position="93"/>
        <end position="113"/>
    </location>
</feature>
<protein>
    <submittedName>
        <fullName evidence="3">Uncharacterized protein</fullName>
    </submittedName>
</protein>
<gene>
    <name evidence="3" type="ORF">SAMD00023353_3401180</name>
</gene>
<organism evidence="3">
    <name type="scientific">Rosellinia necatrix</name>
    <name type="common">White root-rot fungus</name>
    <dbReference type="NCBI Taxonomy" id="77044"/>
    <lineage>
        <taxon>Eukaryota</taxon>
        <taxon>Fungi</taxon>
        <taxon>Dikarya</taxon>
        <taxon>Ascomycota</taxon>
        <taxon>Pezizomycotina</taxon>
        <taxon>Sordariomycetes</taxon>
        <taxon>Xylariomycetidae</taxon>
        <taxon>Xylariales</taxon>
        <taxon>Xylariaceae</taxon>
        <taxon>Rosellinia</taxon>
    </lineage>
</organism>
<dbReference type="Proteomes" id="UP000054516">
    <property type="component" value="Unassembled WGS sequence"/>
</dbReference>
<evidence type="ECO:0000313" key="4">
    <source>
        <dbReference type="Proteomes" id="UP000054516"/>
    </source>
</evidence>
<feature type="signal peptide" evidence="2">
    <location>
        <begin position="1"/>
        <end position="16"/>
    </location>
</feature>
<keyword evidence="1" id="KW-1133">Transmembrane helix</keyword>